<gene>
    <name evidence="1" type="ORF">Tco_0749299</name>
</gene>
<organism evidence="1 2">
    <name type="scientific">Tanacetum coccineum</name>
    <dbReference type="NCBI Taxonomy" id="301880"/>
    <lineage>
        <taxon>Eukaryota</taxon>
        <taxon>Viridiplantae</taxon>
        <taxon>Streptophyta</taxon>
        <taxon>Embryophyta</taxon>
        <taxon>Tracheophyta</taxon>
        <taxon>Spermatophyta</taxon>
        <taxon>Magnoliopsida</taxon>
        <taxon>eudicotyledons</taxon>
        <taxon>Gunneridae</taxon>
        <taxon>Pentapetalae</taxon>
        <taxon>asterids</taxon>
        <taxon>campanulids</taxon>
        <taxon>Asterales</taxon>
        <taxon>Asteraceae</taxon>
        <taxon>Asteroideae</taxon>
        <taxon>Anthemideae</taxon>
        <taxon>Anthemidinae</taxon>
        <taxon>Tanacetum</taxon>
    </lineage>
</organism>
<evidence type="ECO:0000313" key="2">
    <source>
        <dbReference type="Proteomes" id="UP001151760"/>
    </source>
</evidence>
<accession>A0ABQ4Z118</accession>
<name>A0ABQ4Z118_9ASTR</name>
<protein>
    <submittedName>
        <fullName evidence="1">Uncharacterized protein</fullName>
    </submittedName>
</protein>
<dbReference type="Proteomes" id="UP001151760">
    <property type="component" value="Unassembled WGS sequence"/>
</dbReference>
<reference evidence="1" key="1">
    <citation type="journal article" date="2022" name="Int. J. Mol. Sci.">
        <title>Draft Genome of Tanacetum Coccineum: Genomic Comparison of Closely Related Tanacetum-Family Plants.</title>
        <authorList>
            <person name="Yamashiro T."/>
            <person name="Shiraishi A."/>
            <person name="Nakayama K."/>
            <person name="Satake H."/>
        </authorList>
    </citation>
    <scope>NUCLEOTIDE SEQUENCE</scope>
</reference>
<reference evidence="1" key="2">
    <citation type="submission" date="2022-01" db="EMBL/GenBank/DDBJ databases">
        <authorList>
            <person name="Yamashiro T."/>
            <person name="Shiraishi A."/>
            <person name="Satake H."/>
            <person name="Nakayama K."/>
        </authorList>
    </citation>
    <scope>NUCLEOTIDE SEQUENCE</scope>
</reference>
<evidence type="ECO:0000313" key="1">
    <source>
        <dbReference type="EMBL" id="GJS82758.1"/>
    </source>
</evidence>
<proteinExistence type="predicted"/>
<sequence>MLDSLPKLVDDQIMGLLKKQVPLHVAHGLILERQHSQEIVANMIADILLKERENLRAEIFLQINKDIANHIPSNVDSFVKNYMSGHILHVHPKQDTSVQEQQHQLYLTMKADPQAQQDELPIWLALKYKFERQQMITTPYSYATDDDELPTEKVSQELVEEMS</sequence>
<comment type="caution">
    <text evidence="1">The sequence shown here is derived from an EMBL/GenBank/DDBJ whole genome shotgun (WGS) entry which is preliminary data.</text>
</comment>
<dbReference type="EMBL" id="BQNB010010849">
    <property type="protein sequence ID" value="GJS82758.1"/>
    <property type="molecule type" value="Genomic_DNA"/>
</dbReference>
<keyword evidence="2" id="KW-1185">Reference proteome</keyword>